<keyword evidence="5" id="KW-0671">Queuosine biosynthesis</keyword>
<keyword evidence="8" id="KW-0411">Iron-sulfur</keyword>
<organism evidence="10 11">
    <name type="scientific">Deinococcus marmoris</name>
    <dbReference type="NCBI Taxonomy" id="249408"/>
    <lineage>
        <taxon>Bacteria</taxon>
        <taxon>Thermotogati</taxon>
        <taxon>Deinococcota</taxon>
        <taxon>Deinococci</taxon>
        <taxon>Deinococcales</taxon>
        <taxon>Deinococcaceae</taxon>
        <taxon>Deinococcus</taxon>
    </lineage>
</organism>
<evidence type="ECO:0000256" key="3">
    <source>
        <dbReference type="ARBA" id="ARBA00022694"/>
    </source>
</evidence>
<dbReference type="InterPro" id="IPR013542">
    <property type="entry name" value="QueG_DUF1730"/>
</dbReference>
<evidence type="ECO:0000259" key="9">
    <source>
        <dbReference type="PROSITE" id="PS51379"/>
    </source>
</evidence>
<dbReference type="PANTHER" id="PTHR30002:SF4">
    <property type="entry name" value="EPOXYQUEUOSINE REDUCTASE"/>
    <property type="match status" value="1"/>
</dbReference>
<accession>A0A1U7P488</accession>
<name>A0A1U7P488_9DEIO</name>
<keyword evidence="1" id="KW-0004">4Fe-4S</keyword>
<dbReference type="STRING" id="249408.BOO71_0001135"/>
<dbReference type="RefSeq" id="WP_075830303.1">
    <property type="nucleotide sequence ID" value="NZ_MSTI01000015.1"/>
</dbReference>
<dbReference type="OrthoDB" id="9784571at2"/>
<keyword evidence="6" id="KW-0560">Oxidoreductase</keyword>
<evidence type="ECO:0000256" key="4">
    <source>
        <dbReference type="ARBA" id="ARBA00022723"/>
    </source>
</evidence>
<dbReference type="InterPro" id="IPR017900">
    <property type="entry name" value="4Fe4S_Fe_S_CS"/>
</dbReference>
<dbReference type="EMBL" id="MSTI01000015">
    <property type="protein sequence ID" value="OLV19984.1"/>
    <property type="molecule type" value="Genomic_DNA"/>
</dbReference>
<evidence type="ECO:0000256" key="1">
    <source>
        <dbReference type="ARBA" id="ARBA00022485"/>
    </source>
</evidence>
<evidence type="ECO:0000256" key="7">
    <source>
        <dbReference type="ARBA" id="ARBA00023004"/>
    </source>
</evidence>
<proteinExistence type="predicted"/>
<keyword evidence="3" id="KW-0819">tRNA processing</keyword>
<dbReference type="SUPFAM" id="SSF46548">
    <property type="entry name" value="alpha-helical ferredoxin"/>
    <property type="match status" value="1"/>
</dbReference>
<dbReference type="InterPro" id="IPR011989">
    <property type="entry name" value="ARM-like"/>
</dbReference>
<keyword evidence="2" id="KW-0963">Cytoplasm</keyword>
<dbReference type="Gene3D" id="1.25.10.10">
    <property type="entry name" value="Leucine-rich Repeat Variant"/>
    <property type="match status" value="1"/>
</dbReference>
<gene>
    <name evidence="10" type="ORF">BOO71_0001135</name>
</gene>
<sequence length="386" mass="41538">MTAPAELLADLAQSLGADAVGWAAATVPASAVDEYARWLDAGRHAGMAYLERQLPARADPSSRLEGVGSVLVLGVSHAFEEPPIPPGGIRVGRVARYAWTPDYHDQLQPLLTRLETEAAALGIRARGYVDHGPVMERLFASGAFLGWRGKSGMTISTQLGAFVTLAVLLTDLPFEGTDTAHPDRCGKCFRCVAACPTNAIGNDRTIDARRCISYLTIEHRGPVPHEFRADMGDWLFGCDVCSEVCPWSRKAGPLAELLRPQPELAHPDLSAFFGVGEREFNRRFAGTAFLRPRRKGMARNALTVLGNTRAPEGWPLLLAGTTDPAPEVREAAAWALGQWGEMDHVRALLHDPDEGVRAGAARILATPQLSSLHGPGSTILGQMSDT</sequence>
<evidence type="ECO:0000256" key="8">
    <source>
        <dbReference type="ARBA" id="ARBA00023014"/>
    </source>
</evidence>
<dbReference type="Proteomes" id="UP000186607">
    <property type="component" value="Unassembled WGS sequence"/>
</dbReference>
<dbReference type="SUPFAM" id="SSF48371">
    <property type="entry name" value="ARM repeat"/>
    <property type="match status" value="1"/>
</dbReference>
<dbReference type="Pfam" id="PF13484">
    <property type="entry name" value="Fer4_16"/>
    <property type="match status" value="1"/>
</dbReference>
<dbReference type="GO" id="GO:0008616">
    <property type="term" value="P:tRNA queuosine(34) biosynthetic process"/>
    <property type="evidence" value="ECO:0007669"/>
    <property type="project" value="UniProtKB-KW"/>
</dbReference>
<keyword evidence="11" id="KW-1185">Reference proteome</keyword>
<evidence type="ECO:0000256" key="2">
    <source>
        <dbReference type="ARBA" id="ARBA00022490"/>
    </source>
</evidence>
<keyword evidence="7" id="KW-0408">Iron</keyword>
<dbReference type="GO" id="GO:0051539">
    <property type="term" value="F:4 iron, 4 sulfur cluster binding"/>
    <property type="evidence" value="ECO:0007669"/>
    <property type="project" value="UniProtKB-KW"/>
</dbReference>
<evidence type="ECO:0000313" key="10">
    <source>
        <dbReference type="EMBL" id="OLV19984.1"/>
    </source>
</evidence>
<comment type="caution">
    <text evidence="10">The sequence shown here is derived from an EMBL/GenBank/DDBJ whole genome shotgun (WGS) entry which is preliminary data.</text>
</comment>
<dbReference type="PROSITE" id="PS00198">
    <property type="entry name" value="4FE4S_FER_1"/>
    <property type="match status" value="1"/>
</dbReference>
<dbReference type="GO" id="GO:0052693">
    <property type="term" value="F:epoxyqueuosine reductase activity"/>
    <property type="evidence" value="ECO:0007669"/>
    <property type="project" value="TreeGrafter"/>
</dbReference>
<dbReference type="AlphaFoldDB" id="A0A1U7P488"/>
<reference evidence="10 11" key="1">
    <citation type="submission" date="2017-01" db="EMBL/GenBank/DDBJ databases">
        <title>Genome Analysis of Deinococcus marmoris KOPRI26562.</title>
        <authorList>
            <person name="Kim J.H."/>
            <person name="Oh H.-M."/>
        </authorList>
    </citation>
    <scope>NUCLEOTIDE SEQUENCE [LARGE SCALE GENOMIC DNA]</scope>
    <source>
        <strain evidence="10 11">KOPRI26562</strain>
    </source>
</reference>
<dbReference type="InterPro" id="IPR004453">
    <property type="entry name" value="QueG"/>
</dbReference>
<evidence type="ECO:0000313" key="11">
    <source>
        <dbReference type="Proteomes" id="UP000186607"/>
    </source>
</evidence>
<dbReference type="PROSITE" id="PS51379">
    <property type="entry name" value="4FE4S_FER_2"/>
    <property type="match status" value="1"/>
</dbReference>
<protein>
    <submittedName>
        <fullName evidence="10">Epoxyqueuosine (OQ) reductase QueG</fullName>
    </submittedName>
</protein>
<evidence type="ECO:0000256" key="5">
    <source>
        <dbReference type="ARBA" id="ARBA00022785"/>
    </source>
</evidence>
<dbReference type="Pfam" id="PF13646">
    <property type="entry name" value="HEAT_2"/>
    <property type="match status" value="1"/>
</dbReference>
<dbReference type="eggNOG" id="COG1600">
    <property type="taxonomic scope" value="Bacteria"/>
</dbReference>
<dbReference type="GO" id="GO:0046872">
    <property type="term" value="F:metal ion binding"/>
    <property type="evidence" value="ECO:0007669"/>
    <property type="project" value="UniProtKB-KW"/>
</dbReference>
<dbReference type="Pfam" id="PF08331">
    <property type="entry name" value="QueG_DUF1730"/>
    <property type="match status" value="1"/>
</dbReference>
<dbReference type="InterPro" id="IPR017896">
    <property type="entry name" value="4Fe4S_Fe-S-bd"/>
</dbReference>
<dbReference type="PANTHER" id="PTHR30002">
    <property type="entry name" value="EPOXYQUEUOSINE REDUCTASE"/>
    <property type="match status" value="1"/>
</dbReference>
<dbReference type="InterPro" id="IPR016024">
    <property type="entry name" value="ARM-type_fold"/>
</dbReference>
<evidence type="ECO:0000256" key="6">
    <source>
        <dbReference type="ARBA" id="ARBA00023002"/>
    </source>
</evidence>
<feature type="domain" description="4Fe-4S ferredoxin-type" evidence="9">
    <location>
        <begin position="176"/>
        <end position="205"/>
    </location>
</feature>
<keyword evidence="4" id="KW-0479">Metal-binding</keyword>
<dbReference type="NCBIfam" id="TIGR00276">
    <property type="entry name" value="tRNA epoxyqueuosine(34) reductase QueG"/>
    <property type="match status" value="1"/>
</dbReference>
<dbReference type="Gene3D" id="3.30.70.20">
    <property type="match status" value="1"/>
</dbReference>